<reference evidence="12" key="1">
    <citation type="journal article" date="2014" name="Int. J. Syst. Evol. Microbiol.">
        <title>Complete genome sequence of Corynebacterium casei LMG S-19264T (=DSM 44701T), isolated from a smear-ripened cheese.</title>
        <authorList>
            <consortium name="US DOE Joint Genome Institute (JGI-PGF)"/>
            <person name="Walter F."/>
            <person name="Albersmeier A."/>
            <person name="Kalinowski J."/>
            <person name="Ruckert C."/>
        </authorList>
    </citation>
    <scope>NUCLEOTIDE SEQUENCE</scope>
    <source>
        <strain evidence="12">CGMCC 1.12181</strain>
    </source>
</reference>
<dbReference type="InterPro" id="IPR000209">
    <property type="entry name" value="Peptidase_S8/S53_dom"/>
</dbReference>
<evidence type="ECO:0000313" key="13">
    <source>
        <dbReference type="Proteomes" id="UP000605253"/>
    </source>
</evidence>
<dbReference type="Gene3D" id="3.50.30.30">
    <property type="match status" value="1"/>
</dbReference>
<evidence type="ECO:0000256" key="1">
    <source>
        <dbReference type="ARBA" id="ARBA00011073"/>
    </source>
</evidence>
<dbReference type="PRINTS" id="PR00723">
    <property type="entry name" value="SUBTILISIN"/>
</dbReference>
<dbReference type="GO" id="GO:0006508">
    <property type="term" value="P:proteolysis"/>
    <property type="evidence" value="ECO:0007669"/>
    <property type="project" value="UniProtKB-KW"/>
</dbReference>
<dbReference type="PROSITE" id="PS00136">
    <property type="entry name" value="SUBTILASE_ASP"/>
    <property type="match status" value="1"/>
</dbReference>
<evidence type="ECO:0000256" key="5">
    <source>
        <dbReference type="ARBA" id="ARBA00022801"/>
    </source>
</evidence>
<dbReference type="GO" id="GO:0004252">
    <property type="term" value="F:serine-type endopeptidase activity"/>
    <property type="evidence" value="ECO:0007669"/>
    <property type="project" value="UniProtKB-UniRule"/>
</dbReference>
<dbReference type="PANTHER" id="PTHR43806:SF11">
    <property type="entry name" value="CEREVISIN-RELATED"/>
    <property type="match status" value="1"/>
</dbReference>
<dbReference type="Gene3D" id="3.30.70.80">
    <property type="entry name" value="Peptidase S8 propeptide/proteinase inhibitor I9"/>
    <property type="match status" value="1"/>
</dbReference>
<name>A0A917CZF2_9GAMM</name>
<evidence type="ECO:0000256" key="9">
    <source>
        <dbReference type="SAM" id="SignalP"/>
    </source>
</evidence>
<feature type="domain" description="Peptidase S8/S53" evidence="10">
    <location>
        <begin position="146"/>
        <end position="334"/>
    </location>
</feature>
<dbReference type="Gene3D" id="3.40.50.200">
    <property type="entry name" value="Peptidase S8/S53 domain"/>
    <property type="match status" value="1"/>
</dbReference>
<dbReference type="InterPro" id="IPR023827">
    <property type="entry name" value="Peptidase_S8_Asp-AS"/>
</dbReference>
<accession>A0A917CZF2</accession>
<comment type="similarity">
    <text evidence="1 7 8">Belongs to the peptidase S8 family.</text>
</comment>
<organism evidence="12 13">
    <name type="scientific">Marinicella pacifica</name>
    <dbReference type="NCBI Taxonomy" id="1171543"/>
    <lineage>
        <taxon>Bacteria</taxon>
        <taxon>Pseudomonadati</taxon>
        <taxon>Pseudomonadota</taxon>
        <taxon>Gammaproteobacteria</taxon>
        <taxon>Lysobacterales</taxon>
        <taxon>Marinicellaceae</taxon>
        <taxon>Marinicella</taxon>
    </lineage>
</organism>
<feature type="domain" description="PA" evidence="11">
    <location>
        <begin position="387"/>
        <end position="460"/>
    </location>
</feature>
<dbReference type="GO" id="GO:0005615">
    <property type="term" value="C:extracellular space"/>
    <property type="evidence" value="ECO:0007669"/>
    <property type="project" value="TreeGrafter"/>
</dbReference>
<dbReference type="PANTHER" id="PTHR43806">
    <property type="entry name" value="PEPTIDASE S8"/>
    <property type="match status" value="1"/>
</dbReference>
<reference evidence="12" key="2">
    <citation type="submission" date="2020-09" db="EMBL/GenBank/DDBJ databases">
        <authorList>
            <person name="Sun Q."/>
            <person name="Zhou Y."/>
        </authorList>
    </citation>
    <scope>NUCLEOTIDE SEQUENCE</scope>
    <source>
        <strain evidence="12">CGMCC 1.12181</strain>
    </source>
</reference>
<evidence type="ECO:0000259" key="11">
    <source>
        <dbReference type="Pfam" id="PF02225"/>
    </source>
</evidence>
<keyword evidence="6 7" id="KW-0720">Serine protease</keyword>
<dbReference type="SUPFAM" id="SSF52743">
    <property type="entry name" value="Subtilisin-like"/>
    <property type="match status" value="1"/>
</dbReference>
<dbReference type="InterPro" id="IPR023828">
    <property type="entry name" value="Peptidase_S8_Ser-AS"/>
</dbReference>
<feature type="chain" id="PRO_5038054491" description="PA domain-containing protein" evidence="9">
    <location>
        <begin position="23"/>
        <end position="591"/>
    </location>
</feature>
<keyword evidence="13" id="KW-1185">Reference proteome</keyword>
<feature type="active site" description="Charge relay system" evidence="7">
    <location>
        <position position="188"/>
    </location>
</feature>
<dbReference type="InterPro" id="IPR015500">
    <property type="entry name" value="Peptidase_S8_subtilisin-rel"/>
</dbReference>
<dbReference type="InterPro" id="IPR037045">
    <property type="entry name" value="S8pro/Inhibitor_I9_sf"/>
</dbReference>
<dbReference type="AlphaFoldDB" id="A0A917CZF2"/>
<keyword evidence="3 7" id="KW-0645">Protease</keyword>
<evidence type="ECO:0000256" key="7">
    <source>
        <dbReference type="PROSITE-ProRule" id="PRU01240"/>
    </source>
</evidence>
<feature type="active site" description="Charge relay system" evidence="7">
    <location>
        <position position="496"/>
    </location>
</feature>
<feature type="active site" description="Charge relay system" evidence="7">
    <location>
        <position position="155"/>
    </location>
</feature>
<keyword evidence="2" id="KW-0964">Secreted</keyword>
<proteinExistence type="inferred from homology"/>
<dbReference type="EMBL" id="BMEO01000029">
    <property type="protein sequence ID" value="GGG03551.1"/>
    <property type="molecule type" value="Genomic_DNA"/>
</dbReference>
<comment type="caution">
    <text evidence="12">The sequence shown here is derived from an EMBL/GenBank/DDBJ whole genome shotgun (WGS) entry which is preliminary data.</text>
</comment>
<dbReference type="InterPro" id="IPR003137">
    <property type="entry name" value="PA_domain"/>
</dbReference>
<dbReference type="Pfam" id="PF00082">
    <property type="entry name" value="Peptidase_S8"/>
    <property type="match status" value="2"/>
</dbReference>
<gene>
    <name evidence="12" type="ORF">GCM10011365_25860</name>
</gene>
<evidence type="ECO:0000256" key="3">
    <source>
        <dbReference type="ARBA" id="ARBA00022670"/>
    </source>
</evidence>
<dbReference type="InterPro" id="IPR036852">
    <property type="entry name" value="Peptidase_S8/S53_dom_sf"/>
</dbReference>
<evidence type="ECO:0000256" key="2">
    <source>
        <dbReference type="ARBA" id="ARBA00022512"/>
    </source>
</evidence>
<sequence>MKPKKLLLAGSIALALSGASFAETSDLKSGQIKADSSQTHNSVQAYYVQYKPGTKSQLQAAIQQASSRAQSIEIAHDLDRLNTVVVMLPKSEIATISAQSNVTLVEAVPQHQMMAQVTPWNVDQFQARDIWDKNRDGLVDPGAADGSGFKVCIIDSGFYAVHDDLKDINVTGISYVPGEAYTEDGGSHGTHVAGTINAVNNTEGVVGVMPGAADYHIVKVFNNSGTWGSTASLAAAAEECRDEGAHVINMSLGGGYSSFEDNTFQDLYDNYNIISVAAAGNDGNTANSYPANYDSVIAVGGLNSTEGMYNSSQHPPTGYDPNNPPANVEWDVVELAGGGEQVLSTVSNLNGGVPIFEVTNNGQTYSGVKIAETANGDVTQILVEGGLCGVTDINASWNGSVVLCERGTHSFAEKMNNVADNGGLAVVLFNNEPGSISGTCFGGCTSGATIPSVTILQSEGLFLRNNALGTSTRVLSDDGSGCVGCVGGYDYFSGTSMATPGVSGALSLIWNACGGPTQLTNKQVRQLARDSAKDLSGVYDPTNTPYGAGWDPYTGWGLPQIRKAVLMGYGQYGATCDITGLDLIFEDGFDM</sequence>
<keyword evidence="5 7" id="KW-0378">Hydrolase</keyword>
<protein>
    <recommendedName>
        <fullName evidence="14">PA domain-containing protein</fullName>
    </recommendedName>
</protein>
<evidence type="ECO:0000313" key="12">
    <source>
        <dbReference type="EMBL" id="GGG03551.1"/>
    </source>
</evidence>
<evidence type="ECO:0000256" key="4">
    <source>
        <dbReference type="ARBA" id="ARBA00022729"/>
    </source>
</evidence>
<dbReference type="Proteomes" id="UP000605253">
    <property type="component" value="Unassembled WGS sequence"/>
</dbReference>
<dbReference type="PROSITE" id="PS00138">
    <property type="entry name" value="SUBTILASE_SER"/>
    <property type="match status" value="1"/>
</dbReference>
<keyword evidence="2" id="KW-0134">Cell wall</keyword>
<dbReference type="Pfam" id="PF02225">
    <property type="entry name" value="PA"/>
    <property type="match status" value="1"/>
</dbReference>
<evidence type="ECO:0000256" key="8">
    <source>
        <dbReference type="RuleBase" id="RU003355"/>
    </source>
</evidence>
<feature type="domain" description="Peptidase S8/S53" evidence="10">
    <location>
        <begin position="487"/>
        <end position="549"/>
    </location>
</feature>
<evidence type="ECO:0008006" key="14">
    <source>
        <dbReference type="Google" id="ProtNLM"/>
    </source>
</evidence>
<evidence type="ECO:0000259" key="10">
    <source>
        <dbReference type="Pfam" id="PF00082"/>
    </source>
</evidence>
<dbReference type="PROSITE" id="PS51892">
    <property type="entry name" value="SUBTILASE"/>
    <property type="match status" value="1"/>
</dbReference>
<feature type="signal peptide" evidence="9">
    <location>
        <begin position="1"/>
        <end position="22"/>
    </location>
</feature>
<dbReference type="RefSeq" id="WP_188366194.1">
    <property type="nucleotide sequence ID" value="NZ_BAABJF010000018.1"/>
</dbReference>
<evidence type="ECO:0000256" key="6">
    <source>
        <dbReference type="ARBA" id="ARBA00022825"/>
    </source>
</evidence>
<keyword evidence="4 9" id="KW-0732">Signal</keyword>
<dbReference type="InterPro" id="IPR050131">
    <property type="entry name" value="Peptidase_S8_subtilisin-like"/>
</dbReference>